<keyword evidence="3 6" id="KW-0812">Transmembrane</keyword>
<evidence type="ECO:0000256" key="4">
    <source>
        <dbReference type="ARBA" id="ARBA00022989"/>
    </source>
</evidence>
<keyword evidence="5 6" id="KW-0472">Membrane</keyword>
<proteinExistence type="predicted"/>
<evidence type="ECO:0000256" key="2">
    <source>
        <dbReference type="ARBA" id="ARBA00022475"/>
    </source>
</evidence>
<reference evidence="7" key="1">
    <citation type="submission" date="2019-04" db="EMBL/GenBank/DDBJ databases">
        <title>Evolution of Biomass-Degrading Anaerobic Consortia Revealed by Metagenomics.</title>
        <authorList>
            <person name="Peng X."/>
        </authorList>
    </citation>
    <scope>NUCLEOTIDE SEQUENCE</scope>
    <source>
        <strain evidence="7">SIG311</strain>
    </source>
</reference>
<name>A0A927UAG0_9FIRM</name>
<evidence type="ECO:0000313" key="7">
    <source>
        <dbReference type="EMBL" id="MBE5919273.1"/>
    </source>
</evidence>
<dbReference type="EMBL" id="SVER01000011">
    <property type="protein sequence ID" value="MBE5919273.1"/>
    <property type="molecule type" value="Genomic_DNA"/>
</dbReference>
<sequence>MDNMILLSSAGESFFQLVFALFVFVGVLALTAFVTKWIAGYQKTVGAKKNLEIIEAIRLSNNKFVQIIRAGEDKYFVVATGKDEVTLLGELSSSQLRELDEPVESIQPVDFKTVLEKLSKKQK</sequence>
<gene>
    <name evidence="7" type="ORF">E7272_05440</name>
</gene>
<dbReference type="GO" id="GO:0044781">
    <property type="term" value="P:bacterial-type flagellum organization"/>
    <property type="evidence" value="ECO:0007669"/>
    <property type="project" value="InterPro"/>
</dbReference>
<dbReference type="Proteomes" id="UP000766246">
    <property type="component" value="Unassembled WGS sequence"/>
</dbReference>
<evidence type="ECO:0000256" key="3">
    <source>
        <dbReference type="ARBA" id="ARBA00022692"/>
    </source>
</evidence>
<dbReference type="Pfam" id="PF04347">
    <property type="entry name" value="FliO"/>
    <property type="match status" value="1"/>
</dbReference>
<keyword evidence="4 6" id="KW-1133">Transmembrane helix</keyword>
<comment type="subcellular location">
    <subcellularLocation>
        <location evidence="1">Cell membrane</location>
    </subcellularLocation>
</comment>
<feature type="transmembrane region" description="Helical" evidence="6">
    <location>
        <begin position="14"/>
        <end position="39"/>
    </location>
</feature>
<evidence type="ECO:0000256" key="5">
    <source>
        <dbReference type="ARBA" id="ARBA00023136"/>
    </source>
</evidence>
<protein>
    <recommendedName>
        <fullName evidence="9">Flagellar protein FliO/FliZ</fullName>
    </recommendedName>
</protein>
<evidence type="ECO:0000256" key="6">
    <source>
        <dbReference type="SAM" id="Phobius"/>
    </source>
</evidence>
<organism evidence="7 8">
    <name type="scientific">Pseudobutyrivibrio ruminis</name>
    <dbReference type="NCBI Taxonomy" id="46206"/>
    <lineage>
        <taxon>Bacteria</taxon>
        <taxon>Bacillati</taxon>
        <taxon>Bacillota</taxon>
        <taxon>Clostridia</taxon>
        <taxon>Lachnospirales</taxon>
        <taxon>Lachnospiraceae</taxon>
        <taxon>Pseudobutyrivibrio</taxon>
    </lineage>
</organism>
<comment type="caution">
    <text evidence="7">The sequence shown here is derived from an EMBL/GenBank/DDBJ whole genome shotgun (WGS) entry which is preliminary data.</text>
</comment>
<accession>A0A927UAG0</accession>
<dbReference type="InterPro" id="IPR022781">
    <property type="entry name" value="Flagellar_biosynth_FliO"/>
</dbReference>
<keyword evidence="2" id="KW-1003">Cell membrane</keyword>
<dbReference type="AlphaFoldDB" id="A0A927UAG0"/>
<evidence type="ECO:0000313" key="8">
    <source>
        <dbReference type="Proteomes" id="UP000766246"/>
    </source>
</evidence>
<evidence type="ECO:0008006" key="9">
    <source>
        <dbReference type="Google" id="ProtNLM"/>
    </source>
</evidence>
<dbReference type="GO" id="GO:0016020">
    <property type="term" value="C:membrane"/>
    <property type="evidence" value="ECO:0007669"/>
    <property type="project" value="InterPro"/>
</dbReference>
<evidence type="ECO:0000256" key="1">
    <source>
        <dbReference type="ARBA" id="ARBA00004236"/>
    </source>
</evidence>